<feature type="chain" id="PRO_5030159936" evidence="2">
    <location>
        <begin position="16"/>
        <end position="320"/>
    </location>
</feature>
<organism evidence="3">
    <name type="scientific">Hemiselmis andersenii</name>
    <name type="common">Cryptophyte alga</name>
    <dbReference type="NCBI Taxonomy" id="464988"/>
    <lineage>
        <taxon>Eukaryota</taxon>
        <taxon>Cryptophyceae</taxon>
        <taxon>Cryptomonadales</taxon>
        <taxon>Hemiselmidaceae</taxon>
        <taxon>Hemiselmis</taxon>
    </lineage>
</organism>
<name>A0A6U2DC22_HEMAN</name>
<evidence type="ECO:0000313" key="3">
    <source>
        <dbReference type="EMBL" id="CAD8979023.1"/>
    </source>
</evidence>
<reference evidence="3" key="1">
    <citation type="submission" date="2021-01" db="EMBL/GenBank/DDBJ databases">
        <authorList>
            <person name="Corre E."/>
            <person name="Pelletier E."/>
            <person name="Niang G."/>
            <person name="Scheremetjew M."/>
            <person name="Finn R."/>
            <person name="Kale V."/>
            <person name="Holt S."/>
            <person name="Cochrane G."/>
            <person name="Meng A."/>
            <person name="Brown T."/>
            <person name="Cohen L."/>
        </authorList>
    </citation>
    <scope>NUCLEOTIDE SEQUENCE</scope>
    <source>
        <strain evidence="3">CCMP644</strain>
    </source>
</reference>
<protein>
    <submittedName>
        <fullName evidence="3">Uncharacterized protein</fullName>
    </submittedName>
</protein>
<feature type="compositionally biased region" description="Basic and acidic residues" evidence="1">
    <location>
        <begin position="119"/>
        <end position="144"/>
    </location>
</feature>
<feature type="signal peptide" evidence="2">
    <location>
        <begin position="1"/>
        <end position="15"/>
    </location>
</feature>
<sequence>MVLVAAGSLALGAMAALTVLNLYPSGPASLEQWRLGMPWEAYQYQPTDAPGWTEPLDDNLYEEATPAYEKDNCIANPFDELPPGFLCSSVRFGAYLLDPAGSLYNRRIQWRVRDVVRKETGEEEKKVEAPAAEEGGKPEAKPYEAPHGSWSSPWSWMRPSLLPNTTVCAEAISGFYNAISSPNNANLSLAEPFLADGFVYQGPETPLLPACVPAVGSGKQVSGFDDWSEAVGEQLLAFGPSNSTLGGVLCETVNTRKPLDPRMKCVAKHMCTFELKQLKNETGGNVTLAGEIVDTFYFDKDVKIEWMKSDLSPSDFAVVQ</sequence>
<dbReference type="AlphaFoldDB" id="A0A6U2DC22"/>
<accession>A0A6U2DC22</accession>
<evidence type="ECO:0000256" key="1">
    <source>
        <dbReference type="SAM" id="MobiDB-lite"/>
    </source>
</evidence>
<keyword evidence="2" id="KW-0732">Signal</keyword>
<gene>
    <name evidence="3" type="ORF">HAND00432_LOCUS30033</name>
</gene>
<dbReference type="EMBL" id="HBFX01049913">
    <property type="protein sequence ID" value="CAD8979023.1"/>
    <property type="molecule type" value="Transcribed_RNA"/>
</dbReference>
<evidence type="ECO:0000256" key="2">
    <source>
        <dbReference type="SAM" id="SignalP"/>
    </source>
</evidence>
<feature type="region of interest" description="Disordered" evidence="1">
    <location>
        <begin position="119"/>
        <end position="146"/>
    </location>
</feature>
<proteinExistence type="predicted"/>